<gene>
    <name evidence="1" type="ORF">F383_10648</name>
</gene>
<dbReference type="AlphaFoldDB" id="A0A0B0NKS3"/>
<evidence type="ECO:0000313" key="2">
    <source>
        <dbReference type="Proteomes" id="UP000032142"/>
    </source>
</evidence>
<reference evidence="2" key="1">
    <citation type="submission" date="2014-09" db="EMBL/GenBank/DDBJ databases">
        <authorList>
            <person name="Mudge J."/>
            <person name="Ramaraj T."/>
            <person name="Lindquist I.E."/>
            <person name="Bharti A.K."/>
            <person name="Sundararajan A."/>
            <person name="Cameron C.T."/>
            <person name="Woodward J.E."/>
            <person name="May G.D."/>
            <person name="Brubaker C."/>
            <person name="Broadhvest J."/>
            <person name="Wilkins T.A."/>
        </authorList>
    </citation>
    <scope>NUCLEOTIDE SEQUENCE</scope>
    <source>
        <strain evidence="2">cv. AKA8401</strain>
    </source>
</reference>
<accession>A0A0B0NKS3</accession>
<proteinExistence type="predicted"/>
<organism evidence="1 2">
    <name type="scientific">Gossypium arboreum</name>
    <name type="common">Tree cotton</name>
    <name type="synonym">Gossypium nanking</name>
    <dbReference type="NCBI Taxonomy" id="29729"/>
    <lineage>
        <taxon>Eukaryota</taxon>
        <taxon>Viridiplantae</taxon>
        <taxon>Streptophyta</taxon>
        <taxon>Embryophyta</taxon>
        <taxon>Tracheophyta</taxon>
        <taxon>Spermatophyta</taxon>
        <taxon>Magnoliopsida</taxon>
        <taxon>eudicotyledons</taxon>
        <taxon>Gunneridae</taxon>
        <taxon>Pentapetalae</taxon>
        <taxon>rosids</taxon>
        <taxon>malvids</taxon>
        <taxon>Malvales</taxon>
        <taxon>Malvaceae</taxon>
        <taxon>Malvoideae</taxon>
        <taxon>Gossypium</taxon>
    </lineage>
</organism>
<name>A0A0B0NKS3_GOSAR</name>
<evidence type="ECO:0000313" key="1">
    <source>
        <dbReference type="EMBL" id="KHG12384.1"/>
    </source>
</evidence>
<sequence>MAHSYRYGAEDMCWPLARGVRGYAGAGTGAALEGTEVAGVRAGAWLPGCGAKVGKKP</sequence>
<keyword evidence="2" id="KW-1185">Reference proteome</keyword>
<dbReference type="EMBL" id="KN397563">
    <property type="protein sequence ID" value="KHG12384.1"/>
    <property type="molecule type" value="Genomic_DNA"/>
</dbReference>
<protein>
    <submittedName>
        <fullName evidence="1">Uncharacterized protein</fullName>
    </submittedName>
</protein>
<dbReference type="Proteomes" id="UP000032142">
    <property type="component" value="Unassembled WGS sequence"/>
</dbReference>